<evidence type="ECO:0008006" key="6">
    <source>
        <dbReference type="Google" id="ProtNLM"/>
    </source>
</evidence>
<keyword evidence="1" id="KW-0812">Transmembrane</keyword>
<dbReference type="InterPro" id="IPR056411">
    <property type="entry name" value="CysS_C"/>
</dbReference>
<proteinExistence type="predicted"/>
<dbReference type="RefSeq" id="WP_343986117.1">
    <property type="nucleotide sequence ID" value="NZ_BAAAJG010000027.1"/>
</dbReference>
<name>A0ABW4FPQ0_9PSEU</name>
<accession>A0ABW4FPQ0</accession>
<dbReference type="Pfam" id="PF23494">
    <property type="entry name" value="bPH_10"/>
    <property type="match status" value="1"/>
</dbReference>
<comment type="caution">
    <text evidence="4">The sequence shown here is derived from an EMBL/GenBank/DDBJ whole genome shotgun (WGS) entry which is preliminary data.</text>
</comment>
<evidence type="ECO:0000259" key="3">
    <source>
        <dbReference type="Pfam" id="PF23494"/>
    </source>
</evidence>
<dbReference type="Pfam" id="PF23493">
    <property type="entry name" value="CysS_C"/>
    <property type="match status" value="1"/>
</dbReference>
<feature type="transmembrane region" description="Helical" evidence="1">
    <location>
        <begin position="12"/>
        <end position="36"/>
    </location>
</feature>
<organism evidence="4 5">
    <name type="scientific">Pseudonocardia aurantiaca</name>
    <dbReference type="NCBI Taxonomy" id="75290"/>
    <lineage>
        <taxon>Bacteria</taxon>
        <taxon>Bacillati</taxon>
        <taxon>Actinomycetota</taxon>
        <taxon>Actinomycetes</taxon>
        <taxon>Pseudonocardiales</taxon>
        <taxon>Pseudonocardiaceae</taxon>
        <taxon>Pseudonocardia</taxon>
    </lineage>
</organism>
<evidence type="ECO:0000313" key="5">
    <source>
        <dbReference type="Proteomes" id="UP001597145"/>
    </source>
</evidence>
<feature type="domain" description="YqeB PH" evidence="3">
    <location>
        <begin position="6"/>
        <end position="158"/>
    </location>
</feature>
<evidence type="ECO:0000259" key="2">
    <source>
        <dbReference type="Pfam" id="PF23493"/>
    </source>
</evidence>
<feature type="domain" description="Cysteinyl-tRNA ligase anticodon binding" evidence="2">
    <location>
        <begin position="176"/>
        <end position="226"/>
    </location>
</feature>
<keyword evidence="5" id="KW-1185">Reference proteome</keyword>
<keyword evidence="1" id="KW-1133">Transmembrane helix</keyword>
<dbReference type="EMBL" id="JBHUCP010000018">
    <property type="protein sequence ID" value="MFD1532578.1"/>
    <property type="molecule type" value="Genomic_DNA"/>
</dbReference>
<feature type="transmembrane region" description="Helical" evidence="1">
    <location>
        <begin position="65"/>
        <end position="86"/>
    </location>
</feature>
<evidence type="ECO:0000313" key="4">
    <source>
        <dbReference type="EMBL" id="MFD1532578.1"/>
    </source>
</evidence>
<dbReference type="Proteomes" id="UP001597145">
    <property type="component" value="Unassembled WGS sequence"/>
</dbReference>
<gene>
    <name evidence="4" type="ORF">ACFSCY_24430</name>
</gene>
<protein>
    <recommendedName>
        <fullName evidence="6">DUF308 domain-containing protein</fullName>
    </recommendedName>
</protein>
<evidence type="ECO:0000256" key="1">
    <source>
        <dbReference type="SAM" id="Phobius"/>
    </source>
</evidence>
<keyword evidence="1" id="KW-0472">Membrane</keyword>
<sequence>MTREQVVREPMWAAALMGAGFVLAGAGAVAGTSWLLRLVANWLVTVPGMPVPAPVRIAAALPEPWVTIGALAVGALGGLVVTFVGLHESLTVTVSLEKVVLTRIGSSQVLEGAAVQGAFCEGKQLVVLGRYAEELAREPCDLREQRLAEAFGRHGYHWLDGDPYAGEFRRWVPGTTALPPEANALLQARREALDDKDAADDVRELREELARLGVVVRDDKTRQFWRLSRLPGVRSAGGATQPGRIQNKL</sequence>
<dbReference type="InterPro" id="IPR057798">
    <property type="entry name" value="PH_YqeB"/>
</dbReference>
<reference evidence="5" key="1">
    <citation type="journal article" date="2019" name="Int. J. Syst. Evol. Microbiol.">
        <title>The Global Catalogue of Microorganisms (GCM) 10K type strain sequencing project: providing services to taxonomists for standard genome sequencing and annotation.</title>
        <authorList>
            <consortium name="The Broad Institute Genomics Platform"/>
            <consortium name="The Broad Institute Genome Sequencing Center for Infectious Disease"/>
            <person name="Wu L."/>
            <person name="Ma J."/>
        </authorList>
    </citation>
    <scope>NUCLEOTIDE SEQUENCE [LARGE SCALE GENOMIC DNA]</scope>
    <source>
        <strain evidence="5">JCM 12165</strain>
    </source>
</reference>